<sequence length="129" mass="15087">YFIQVYTIIHALMLKVFLLCRQHLLTQAQQLVAWAHATTENVVWPVFAQPQDLKQLKDRFVFWRQVNCFVRQNDPFSPLKKFKHACQTLYSKTKCGVDGGAQTRAILRSSTSSLNESKRLYRRCSRPLL</sequence>
<feature type="non-terminal residue" evidence="2">
    <location>
        <position position="1"/>
    </location>
</feature>
<evidence type="ECO:0000256" key="1">
    <source>
        <dbReference type="SAM" id="SignalP"/>
    </source>
</evidence>
<accession>A0A0H5QUZ1</accession>
<dbReference type="AlphaFoldDB" id="A0A0H5QUZ1"/>
<reference evidence="2" key="1">
    <citation type="submission" date="2015-04" db="EMBL/GenBank/DDBJ databases">
        <title>The genome sequence of the plant pathogenic Rhizarian Plasmodiophora brassicae reveals insights in its biotrophic life cycle and the origin of chitin synthesis.</title>
        <authorList>
            <person name="Schwelm A."/>
            <person name="Fogelqvist J."/>
            <person name="Knaust A."/>
            <person name="Julke S."/>
            <person name="Lilja T."/>
            <person name="Dhandapani V."/>
            <person name="Bonilla-Rosso G."/>
            <person name="Karlsson M."/>
            <person name="Shevchenko A."/>
            <person name="Choi S.R."/>
            <person name="Kim H.G."/>
            <person name="Park J.Y."/>
            <person name="Lim Y.P."/>
            <person name="Ludwig-Muller J."/>
            <person name="Dixelius C."/>
        </authorList>
    </citation>
    <scope>NUCLEOTIDE SEQUENCE</scope>
    <source>
        <tissue evidence="2">Potato root galls</tissue>
    </source>
</reference>
<dbReference type="EMBL" id="HACM01005135">
    <property type="protein sequence ID" value="CRZ05577.1"/>
    <property type="molecule type" value="Transcribed_RNA"/>
</dbReference>
<proteinExistence type="predicted"/>
<name>A0A0H5QUZ1_9EUKA</name>
<protein>
    <submittedName>
        <fullName evidence="2">Uncharacterized protein</fullName>
    </submittedName>
</protein>
<keyword evidence="1" id="KW-0732">Signal</keyword>
<evidence type="ECO:0000313" key="2">
    <source>
        <dbReference type="EMBL" id="CRZ05577.1"/>
    </source>
</evidence>
<organism evidence="2">
    <name type="scientific">Spongospora subterranea</name>
    <dbReference type="NCBI Taxonomy" id="70186"/>
    <lineage>
        <taxon>Eukaryota</taxon>
        <taxon>Sar</taxon>
        <taxon>Rhizaria</taxon>
        <taxon>Endomyxa</taxon>
        <taxon>Phytomyxea</taxon>
        <taxon>Plasmodiophorida</taxon>
        <taxon>Plasmodiophoridae</taxon>
        <taxon>Spongospora</taxon>
    </lineage>
</organism>
<feature type="chain" id="PRO_5005222979" evidence="1">
    <location>
        <begin position="29"/>
        <end position="129"/>
    </location>
</feature>
<feature type="signal peptide" evidence="1">
    <location>
        <begin position="1"/>
        <end position="28"/>
    </location>
</feature>